<dbReference type="SUPFAM" id="SSF111369">
    <property type="entry name" value="HlyD-like secretion proteins"/>
    <property type="match status" value="1"/>
</dbReference>
<comment type="caution">
    <text evidence="5">The sequence shown here is derived from an EMBL/GenBank/DDBJ whole genome shotgun (WGS) entry which is preliminary data.</text>
</comment>
<gene>
    <name evidence="5" type="ORF">FHP08_04860</name>
</gene>
<dbReference type="Gene3D" id="2.40.420.20">
    <property type="match status" value="1"/>
</dbReference>
<dbReference type="RefSeq" id="WP_147703209.1">
    <property type="nucleotide sequence ID" value="NZ_VDUY01000002.1"/>
</dbReference>
<dbReference type="InterPro" id="IPR051909">
    <property type="entry name" value="MFP_Cation_Efflux"/>
</dbReference>
<dbReference type="InterPro" id="IPR006143">
    <property type="entry name" value="RND_pump_MFP"/>
</dbReference>
<evidence type="ECO:0000313" key="6">
    <source>
        <dbReference type="Proteomes" id="UP000321548"/>
    </source>
</evidence>
<dbReference type="Gene3D" id="1.10.287.470">
    <property type="entry name" value="Helix hairpin bin"/>
    <property type="match status" value="1"/>
</dbReference>
<reference evidence="5 6" key="1">
    <citation type="submission" date="2019-06" db="EMBL/GenBank/DDBJ databases">
        <title>Quisquiliibacterium sp. nov., isolated from a maize field.</title>
        <authorList>
            <person name="Lin S.-Y."/>
            <person name="Tsai C.-F."/>
            <person name="Young C.-C."/>
        </authorList>
    </citation>
    <scope>NUCLEOTIDE SEQUENCE [LARGE SCALE GENOMIC DNA]</scope>
    <source>
        <strain evidence="5 6">CC-CFT501</strain>
    </source>
</reference>
<proteinExistence type="inferred from homology"/>
<sequence length="386" mass="39401">MPARLMPSCRLLALLLAASTAGSLSHAGLARAAEPPASSTSSASPRSSATPASLEVARFAAAGIQTAPVLSADAGWLGHLPARVTVPDAQLRFVAAPVSARVIAILVGTGDSVKAGQPLATLSSAELIGLRRDLVQASAERDRAARAFARDQALFSEGLIPASRVEASRAADRQAAALLAERRALLQLAGAAPGGSAELTVKSPIDGVLLSQQVRAGERVDPATTLFQVARLEPLALEIDVPVALAGGLAAGRAVRIPASGSEGRVIAVGRAVGVGQTIVVRAQLDTRLATLNPGQQVEAEIAVPPREGTRPAWRIPGSALVRLAGTDSRPVVFAERNGRYVVVPVELISGSDQERVVRGGLDAGDRVVSRGTSQLKAALGPGSGD</sequence>
<dbReference type="GO" id="GO:0015679">
    <property type="term" value="P:plasma membrane copper ion transport"/>
    <property type="evidence" value="ECO:0007669"/>
    <property type="project" value="TreeGrafter"/>
</dbReference>
<comment type="similarity">
    <text evidence="1">Belongs to the membrane fusion protein (MFP) (TC 8.A.1) family.</text>
</comment>
<protein>
    <submittedName>
        <fullName evidence="5">Efflux RND transporter periplasmic adaptor subunit</fullName>
    </submittedName>
</protein>
<dbReference type="NCBIfam" id="TIGR01730">
    <property type="entry name" value="RND_mfp"/>
    <property type="match status" value="1"/>
</dbReference>
<dbReference type="Gene3D" id="2.40.30.170">
    <property type="match status" value="1"/>
</dbReference>
<dbReference type="GO" id="GO:0022857">
    <property type="term" value="F:transmembrane transporter activity"/>
    <property type="evidence" value="ECO:0007669"/>
    <property type="project" value="InterPro"/>
</dbReference>
<accession>A0A5C8P020</accession>
<dbReference type="Pfam" id="PF25973">
    <property type="entry name" value="BSH_CzcB"/>
    <property type="match status" value="1"/>
</dbReference>
<name>A0A5C8P020_9BURK</name>
<dbReference type="PANTHER" id="PTHR30097">
    <property type="entry name" value="CATION EFFLUX SYSTEM PROTEIN CUSB"/>
    <property type="match status" value="1"/>
</dbReference>
<keyword evidence="3" id="KW-0732">Signal</keyword>
<dbReference type="InterPro" id="IPR058647">
    <property type="entry name" value="BSH_CzcB-like"/>
</dbReference>
<dbReference type="EMBL" id="VDUY01000002">
    <property type="protein sequence ID" value="TXL66960.1"/>
    <property type="molecule type" value="Genomic_DNA"/>
</dbReference>
<evidence type="ECO:0000256" key="2">
    <source>
        <dbReference type="ARBA" id="ARBA00022448"/>
    </source>
</evidence>
<feature type="domain" description="CzcB-like barrel-sandwich hybrid" evidence="4">
    <location>
        <begin position="93"/>
        <end position="230"/>
    </location>
</feature>
<dbReference type="Gene3D" id="2.40.50.100">
    <property type="match status" value="1"/>
</dbReference>
<evidence type="ECO:0000259" key="4">
    <source>
        <dbReference type="Pfam" id="PF25973"/>
    </source>
</evidence>
<dbReference type="AlphaFoldDB" id="A0A5C8P020"/>
<evidence type="ECO:0000256" key="3">
    <source>
        <dbReference type="SAM" id="SignalP"/>
    </source>
</evidence>
<dbReference type="GO" id="GO:0046914">
    <property type="term" value="F:transition metal ion binding"/>
    <property type="evidence" value="ECO:0007669"/>
    <property type="project" value="TreeGrafter"/>
</dbReference>
<keyword evidence="6" id="KW-1185">Reference proteome</keyword>
<keyword evidence="2" id="KW-0813">Transport</keyword>
<evidence type="ECO:0000313" key="5">
    <source>
        <dbReference type="EMBL" id="TXL66960.1"/>
    </source>
</evidence>
<dbReference type="OrthoDB" id="9768185at2"/>
<dbReference type="Proteomes" id="UP000321548">
    <property type="component" value="Unassembled WGS sequence"/>
</dbReference>
<feature type="signal peptide" evidence="3">
    <location>
        <begin position="1"/>
        <end position="32"/>
    </location>
</feature>
<dbReference type="GO" id="GO:0060003">
    <property type="term" value="P:copper ion export"/>
    <property type="evidence" value="ECO:0007669"/>
    <property type="project" value="TreeGrafter"/>
</dbReference>
<dbReference type="GO" id="GO:0016020">
    <property type="term" value="C:membrane"/>
    <property type="evidence" value="ECO:0007669"/>
    <property type="project" value="InterPro"/>
</dbReference>
<dbReference type="GO" id="GO:0030288">
    <property type="term" value="C:outer membrane-bounded periplasmic space"/>
    <property type="evidence" value="ECO:0007669"/>
    <property type="project" value="TreeGrafter"/>
</dbReference>
<evidence type="ECO:0000256" key="1">
    <source>
        <dbReference type="ARBA" id="ARBA00009477"/>
    </source>
</evidence>
<organism evidence="5 6">
    <name type="scientific">Zeimonas arvi</name>
    <dbReference type="NCBI Taxonomy" id="2498847"/>
    <lineage>
        <taxon>Bacteria</taxon>
        <taxon>Pseudomonadati</taxon>
        <taxon>Pseudomonadota</taxon>
        <taxon>Betaproteobacteria</taxon>
        <taxon>Burkholderiales</taxon>
        <taxon>Burkholderiaceae</taxon>
        <taxon>Zeimonas</taxon>
    </lineage>
</organism>
<feature type="chain" id="PRO_5022684320" evidence="3">
    <location>
        <begin position="33"/>
        <end position="386"/>
    </location>
</feature>
<dbReference type="PANTHER" id="PTHR30097:SF4">
    <property type="entry name" value="SLR6042 PROTEIN"/>
    <property type="match status" value="1"/>
</dbReference>